<dbReference type="AlphaFoldDB" id="A0A4R6FB16"/>
<protein>
    <submittedName>
        <fullName evidence="1">Uncharacterized protein</fullName>
    </submittedName>
</protein>
<dbReference type="RefSeq" id="WP_133497219.1">
    <property type="nucleotide sequence ID" value="NZ_BMLU01000027.1"/>
</dbReference>
<organism evidence="1 2">
    <name type="scientific">Stakelama pacifica</name>
    <dbReference type="NCBI Taxonomy" id="517720"/>
    <lineage>
        <taxon>Bacteria</taxon>
        <taxon>Pseudomonadati</taxon>
        <taxon>Pseudomonadota</taxon>
        <taxon>Alphaproteobacteria</taxon>
        <taxon>Sphingomonadales</taxon>
        <taxon>Sphingomonadaceae</taxon>
        <taxon>Stakelama</taxon>
    </lineage>
</organism>
<evidence type="ECO:0000313" key="1">
    <source>
        <dbReference type="EMBL" id="TDN77740.1"/>
    </source>
</evidence>
<proteinExistence type="predicted"/>
<dbReference type="OrthoDB" id="7595873at2"/>
<reference evidence="1 2" key="1">
    <citation type="submission" date="2019-03" db="EMBL/GenBank/DDBJ databases">
        <title>Genomic Encyclopedia of Type Strains, Phase IV (KMG-IV): sequencing the most valuable type-strain genomes for metagenomic binning, comparative biology and taxonomic classification.</title>
        <authorList>
            <person name="Goeker M."/>
        </authorList>
    </citation>
    <scope>NUCLEOTIDE SEQUENCE [LARGE SCALE GENOMIC DNA]</scope>
    <source>
        <strain evidence="1 2">DSM 25059</strain>
    </source>
</reference>
<evidence type="ECO:0000313" key="2">
    <source>
        <dbReference type="Proteomes" id="UP000295493"/>
    </source>
</evidence>
<dbReference type="Proteomes" id="UP000295493">
    <property type="component" value="Unassembled WGS sequence"/>
</dbReference>
<comment type="caution">
    <text evidence="1">The sequence shown here is derived from an EMBL/GenBank/DDBJ whole genome shotgun (WGS) entry which is preliminary data.</text>
</comment>
<gene>
    <name evidence="1" type="ORF">EV664_1263</name>
</gene>
<keyword evidence="2" id="KW-1185">Reference proteome</keyword>
<accession>A0A4R6FB16</accession>
<name>A0A4R6FB16_9SPHN</name>
<sequence length="190" mass="20945">MASGARIPEAQHLKRKALMLAAKPTKAFHAFAMALHEAHQADPAFLNEVSRIAGIKRRALFYLSVVGGFLAKYRISEAKAERIGWTKLQIVAHHVNDTANASKWSDRQIDKLLDLALQTTAHALPAVLRAQDTKNFRSMLLRLPLADYDDVEAALLDCGAVRQARGLANKEDAVAQLARAYLKLKAQKAL</sequence>
<dbReference type="EMBL" id="SNWD01000026">
    <property type="protein sequence ID" value="TDN77740.1"/>
    <property type="molecule type" value="Genomic_DNA"/>
</dbReference>